<feature type="transmembrane region" description="Helical" evidence="1">
    <location>
        <begin position="76"/>
        <end position="96"/>
    </location>
</feature>
<dbReference type="AlphaFoldDB" id="A0ABD5PPZ4"/>
<evidence type="ECO:0000313" key="3">
    <source>
        <dbReference type="Proteomes" id="UP001595898"/>
    </source>
</evidence>
<keyword evidence="1" id="KW-0812">Transmembrane</keyword>
<evidence type="ECO:0000313" key="2">
    <source>
        <dbReference type="EMBL" id="MFC4542672.1"/>
    </source>
</evidence>
<dbReference type="RefSeq" id="WP_250140635.1">
    <property type="nucleotide sequence ID" value="NZ_JALIQP010000002.1"/>
</dbReference>
<organism evidence="2 3">
    <name type="scientific">Halosolutus amylolyticus</name>
    <dbReference type="NCBI Taxonomy" id="2932267"/>
    <lineage>
        <taxon>Archaea</taxon>
        <taxon>Methanobacteriati</taxon>
        <taxon>Methanobacteriota</taxon>
        <taxon>Stenosarchaea group</taxon>
        <taxon>Halobacteria</taxon>
        <taxon>Halobacteriales</taxon>
        <taxon>Natrialbaceae</taxon>
        <taxon>Halosolutus</taxon>
    </lineage>
</organism>
<keyword evidence="1" id="KW-0472">Membrane</keyword>
<proteinExistence type="predicted"/>
<evidence type="ECO:0000256" key="1">
    <source>
        <dbReference type="SAM" id="Phobius"/>
    </source>
</evidence>
<keyword evidence="3" id="KW-1185">Reference proteome</keyword>
<dbReference type="Proteomes" id="UP001595898">
    <property type="component" value="Unassembled WGS sequence"/>
</dbReference>
<feature type="transmembrane region" description="Helical" evidence="1">
    <location>
        <begin position="6"/>
        <end position="26"/>
    </location>
</feature>
<name>A0ABD5PPZ4_9EURY</name>
<accession>A0ABD5PPZ4</accession>
<protein>
    <recommendedName>
        <fullName evidence="4">Lycopene cyclase domain-containing protein</fullName>
    </recommendedName>
</protein>
<reference evidence="2 3" key="1">
    <citation type="journal article" date="2019" name="Int. J. Syst. Evol. Microbiol.">
        <title>The Global Catalogue of Microorganisms (GCM) 10K type strain sequencing project: providing services to taxonomists for standard genome sequencing and annotation.</title>
        <authorList>
            <consortium name="The Broad Institute Genomics Platform"/>
            <consortium name="The Broad Institute Genome Sequencing Center for Infectious Disease"/>
            <person name="Wu L."/>
            <person name="Ma J."/>
        </authorList>
    </citation>
    <scope>NUCLEOTIDE SEQUENCE [LARGE SCALE GENOMIC DNA]</scope>
    <source>
        <strain evidence="2 3">WLHS5</strain>
    </source>
</reference>
<keyword evidence="1" id="KW-1133">Transmembrane helix</keyword>
<dbReference type="EMBL" id="JBHSFA010000007">
    <property type="protein sequence ID" value="MFC4542672.1"/>
    <property type="molecule type" value="Genomic_DNA"/>
</dbReference>
<evidence type="ECO:0008006" key="4">
    <source>
        <dbReference type="Google" id="ProtNLM"/>
    </source>
</evidence>
<gene>
    <name evidence="2" type="ORF">ACFO5R_12145</name>
</gene>
<comment type="caution">
    <text evidence="2">The sequence shown here is derived from an EMBL/GenBank/DDBJ whole genome shotgun (WGS) entry which is preliminary data.</text>
</comment>
<sequence length="114" mass="12243">MSDSIRPLWPAYLLTVLVAGLGHCYLGQWKRGGAWFGSYVLALAFLSARTLSSALEPGAPFVISALQFDAVSYTDVAFPLAVLVVCLLDVYLIGLAEFRSERSNGTPVRSDGTS</sequence>
<feature type="transmembrane region" description="Helical" evidence="1">
    <location>
        <begin position="33"/>
        <end position="51"/>
    </location>
</feature>